<dbReference type="Gene3D" id="3.10.50.30">
    <property type="entry name" value="Transcription elongation factor, GreA/GreB, C-terminal domain"/>
    <property type="match status" value="1"/>
</dbReference>
<protein>
    <recommendedName>
        <fullName evidence="2 9">Transcription elongation factor GreA</fullName>
    </recommendedName>
    <alternativeName>
        <fullName evidence="8 9">Transcript cleavage factor GreA</fullName>
    </alternativeName>
</protein>
<dbReference type="NCBIfam" id="NF001263">
    <property type="entry name" value="PRK00226.1-4"/>
    <property type="match status" value="1"/>
</dbReference>
<dbReference type="AlphaFoldDB" id="A0A4R7KPR9"/>
<dbReference type="Pfam" id="PF03449">
    <property type="entry name" value="GreA_GreB_N"/>
    <property type="match status" value="1"/>
</dbReference>
<dbReference type="HAMAP" id="MF_00105">
    <property type="entry name" value="GreA_GreB"/>
    <property type="match status" value="1"/>
</dbReference>
<dbReference type="OrthoDB" id="9808774at2"/>
<dbReference type="SUPFAM" id="SSF54534">
    <property type="entry name" value="FKBP-like"/>
    <property type="match status" value="1"/>
</dbReference>
<evidence type="ECO:0000256" key="3">
    <source>
        <dbReference type="ARBA" id="ARBA00023015"/>
    </source>
</evidence>
<dbReference type="SUPFAM" id="SSF46557">
    <property type="entry name" value="GreA transcript cleavage protein, N-terminal domain"/>
    <property type="match status" value="1"/>
</dbReference>
<keyword evidence="5 9" id="KW-0238">DNA-binding</keyword>
<dbReference type="Gene3D" id="1.10.287.180">
    <property type="entry name" value="Transcription elongation factor, GreA/GreB, N-terminal domain"/>
    <property type="match status" value="1"/>
</dbReference>
<evidence type="ECO:0000313" key="14">
    <source>
        <dbReference type="Proteomes" id="UP000295325"/>
    </source>
</evidence>
<evidence type="ECO:0000256" key="7">
    <source>
        <dbReference type="ARBA" id="ARBA00024916"/>
    </source>
</evidence>
<keyword evidence="6 9" id="KW-0804">Transcription</keyword>
<keyword evidence="13" id="KW-0251">Elongation factor</keyword>
<dbReference type="EMBL" id="SOAZ01000008">
    <property type="protein sequence ID" value="TDT61111.1"/>
    <property type="molecule type" value="Genomic_DNA"/>
</dbReference>
<dbReference type="InterPro" id="IPR023459">
    <property type="entry name" value="Tscrpt_elong_fac_GreA/B_fam"/>
</dbReference>
<sequence length="155" mass="18008">MHNYLTEEAINKLKEEIEYRKVVVRHKILEDIKEARAHGDLSENFEYKAAKRERAKNESRIRYLERMIRTAKIIKDTTSEDEVGIGKSVSVRFLEDNEVDEFKIVTTIEADPLNNMISIESPLGKAIYKHKVGDEVMVESPQGRYAVRIEKITVE</sequence>
<name>A0A4R7KPR9_9CLOT</name>
<evidence type="ECO:0000256" key="2">
    <source>
        <dbReference type="ARBA" id="ARBA00013729"/>
    </source>
</evidence>
<evidence type="ECO:0000313" key="13">
    <source>
        <dbReference type="EMBL" id="TDT61111.1"/>
    </source>
</evidence>
<organism evidence="13 14">
    <name type="scientific">Fonticella tunisiensis</name>
    <dbReference type="NCBI Taxonomy" id="1096341"/>
    <lineage>
        <taxon>Bacteria</taxon>
        <taxon>Bacillati</taxon>
        <taxon>Bacillota</taxon>
        <taxon>Clostridia</taxon>
        <taxon>Eubacteriales</taxon>
        <taxon>Clostridiaceae</taxon>
        <taxon>Fonticella</taxon>
    </lineage>
</organism>
<dbReference type="InterPro" id="IPR018151">
    <property type="entry name" value="TF_GreA/GreB_CS"/>
</dbReference>
<evidence type="ECO:0000259" key="12">
    <source>
        <dbReference type="Pfam" id="PF03449"/>
    </source>
</evidence>
<dbReference type="InterPro" id="IPR022691">
    <property type="entry name" value="Tscrpt_elong_fac_GreA/B_N"/>
</dbReference>
<evidence type="ECO:0000256" key="9">
    <source>
        <dbReference type="HAMAP-Rule" id="MF_00105"/>
    </source>
</evidence>
<keyword evidence="14" id="KW-1185">Reference proteome</keyword>
<comment type="function">
    <text evidence="7 9 10">Necessary for efficient RNA polymerase transcription elongation past template-encoded arresting sites. The arresting sites in DNA have the property of trapping a certain fraction of elongating RNA polymerases that pass through, resulting in locked ternary complexes. Cleavage of the nascent transcript by cleavage factors such as GreA or GreB allows the resumption of elongation from the new 3'terminus. GreA releases sequences of 2 to 3 nucleotides.</text>
</comment>
<dbReference type="NCBIfam" id="TIGR01462">
    <property type="entry name" value="greA"/>
    <property type="match status" value="1"/>
</dbReference>
<dbReference type="PANTHER" id="PTHR30437">
    <property type="entry name" value="TRANSCRIPTION ELONGATION FACTOR GREA"/>
    <property type="match status" value="1"/>
</dbReference>
<feature type="domain" description="Transcription elongation factor GreA/GreB N-terminal" evidence="12">
    <location>
        <begin position="3"/>
        <end position="73"/>
    </location>
</feature>
<gene>
    <name evidence="9" type="primary">greA</name>
    <name evidence="13" type="ORF">EDD71_1086</name>
</gene>
<reference evidence="13 14" key="1">
    <citation type="submission" date="2019-03" db="EMBL/GenBank/DDBJ databases">
        <title>Genomic Encyclopedia of Type Strains, Phase IV (KMG-IV): sequencing the most valuable type-strain genomes for metagenomic binning, comparative biology and taxonomic classification.</title>
        <authorList>
            <person name="Goeker M."/>
        </authorList>
    </citation>
    <scope>NUCLEOTIDE SEQUENCE [LARGE SCALE GENOMIC DNA]</scope>
    <source>
        <strain evidence="13 14">DSM 24455</strain>
    </source>
</reference>
<accession>A0A4R7KPR9</accession>
<keyword evidence="4" id="KW-0175">Coiled coil</keyword>
<proteinExistence type="inferred from homology"/>
<dbReference type="GO" id="GO:0070063">
    <property type="term" value="F:RNA polymerase binding"/>
    <property type="evidence" value="ECO:0007669"/>
    <property type="project" value="InterPro"/>
</dbReference>
<comment type="similarity">
    <text evidence="1 9 10">Belongs to the GreA/GreB family.</text>
</comment>
<evidence type="ECO:0000256" key="1">
    <source>
        <dbReference type="ARBA" id="ARBA00008213"/>
    </source>
</evidence>
<dbReference type="PIRSF" id="PIRSF006092">
    <property type="entry name" value="GreA_GreB"/>
    <property type="match status" value="1"/>
</dbReference>
<comment type="caution">
    <text evidence="13">The sequence shown here is derived from an EMBL/GenBank/DDBJ whole genome shotgun (WGS) entry which is preliminary data.</text>
</comment>
<dbReference type="GO" id="GO:0006354">
    <property type="term" value="P:DNA-templated transcription elongation"/>
    <property type="evidence" value="ECO:0007669"/>
    <property type="project" value="TreeGrafter"/>
</dbReference>
<dbReference type="GO" id="GO:0003677">
    <property type="term" value="F:DNA binding"/>
    <property type="evidence" value="ECO:0007669"/>
    <property type="project" value="UniProtKB-UniRule"/>
</dbReference>
<dbReference type="InterPro" id="IPR006359">
    <property type="entry name" value="Tscrpt_elong_fac_GreA"/>
</dbReference>
<dbReference type="Pfam" id="PF01272">
    <property type="entry name" value="GreA_GreB"/>
    <property type="match status" value="1"/>
</dbReference>
<dbReference type="PANTHER" id="PTHR30437:SF4">
    <property type="entry name" value="TRANSCRIPTION ELONGATION FACTOR GREA"/>
    <property type="match status" value="1"/>
</dbReference>
<evidence type="ECO:0000259" key="11">
    <source>
        <dbReference type="Pfam" id="PF01272"/>
    </source>
</evidence>
<dbReference type="GO" id="GO:0003746">
    <property type="term" value="F:translation elongation factor activity"/>
    <property type="evidence" value="ECO:0007669"/>
    <property type="project" value="UniProtKB-KW"/>
</dbReference>
<dbReference type="PROSITE" id="PS00830">
    <property type="entry name" value="GREAB_2"/>
    <property type="match status" value="1"/>
</dbReference>
<evidence type="ECO:0000256" key="6">
    <source>
        <dbReference type="ARBA" id="ARBA00023163"/>
    </source>
</evidence>
<dbReference type="InterPro" id="IPR036805">
    <property type="entry name" value="Tscrpt_elong_fac_GreA/B_N_sf"/>
</dbReference>
<dbReference type="InterPro" id="IPR001437">
    <property type="entry name" value="Tscrpt_elong_fac_GreA/B_C"/>
</dbReference>
<evidence type="ECO:0000256" key="5">
    <source>
        <dbReference type="ARBA" id="ARBA00023125"/>
    </source>
</evidence>
<keyword evidence="13" id="KW-0648">Protein biosynthesis</keyword>
<evidence type="ECO:0000256" key="4">
    <source>
        <dbReference type="ARBA" id="ARBA00023054"/>
    </source>
</evidence>
<dbReference type="RefSeq" id="WP_133627858.1">
    <property type="nucleotide sequence ID" value="NZ_SOAZ01000008.1"/>
</dbReference>
<evidence type="ECO:0000256" key="10">
    <source>
        <dbReference type="RuleBase" id="RU000556"/>
    </source>
</evidence>
<dbReference type="Proteomes" id="UP000295325">
    <property type="component" value="Unassembled WGS sequence"/>
</dbReference>
<dbReference type="GO" id="GO:0032784">
    <property type="term" value="P:regulation of DNA-templated transcription elongation"/>
    <property type="evidence" value="ECO:0007669"/>
    <property type="project" value="UniProtKB-UniRule"/>
</dbReference>
<feature type="domain" description="Transcription elongation factor GreA/GreB C-terminal" evidence="11">
    <location>
        <begin position="79"/>
        <end position="153"/>
    </location>
</feature>
<dbReference type="FunFam" id="1.10.287.180:FF:000001">
    <property type="entry name" value="Transcription elongation factor GreA"/>
    <property type="match status" value="1"/>
</dbReference>
<dbReference type="InterPro" id="IPR036953">
    <property type="entry name" value="GreA/GreB_C_sf"/>
</dbReference>
<keyword evidence="3 9" id="KW-0805">Transcription regulation</keyword>
<evidence type="ECO:0000256" key="8">
    <source>
        <dbReference type="ARBA" id="ARBA00030776"/>
    </source>
</evidence>
<dbReference type="InterPro" id="IPR028624">
    <property type="entry name" value="Tscrpt_elong_fac_GreA/B"/>
</dbReference>